<dbReference type="NCBIfam" id="TIGR01730">
    <property type="entry name" value="RND_mfp"/>
    <property type="match status" value="1"/>
</dbReference>
<dbReference type="Gene3D" id="1.10.287.470">
    <property type="entry name" value="Helix hairpin bin"/>
    <property type="match status" value="1"/>
</dbReference>
<dbReference type="OrthoDB" id="1859821at2"/>
<dbReference type="Gene3D" id="2.40.420.20">
    <property type="match status" value="1"/>
</dbReference>
<protein>
    <submittedName>
        <fullName evidence="4">RND family efflux transporter MFP subunit</fullName>
    </submittedName>
</protein>
<dbReference type="GO" id="GO:0015562">
    <property type="term" value="F:efflux transmembrane transporter activity"/>
    <property type="evidence" value="ECO:0007669"/>
    <property type="project" value="TreeGrafter"/>
</dbReference>
<dbReference type="GO" id="GO:1990281">
    <property type="term" value="C:efflux pump complex"/>
    <property type="evidence" value="ECO:0007669"/>
    <property type="project" value="TreeGrafter"/>
</dbReference>
<comment type="similarity">
    <text evidence="1">Belongs to the membrane fusion protein (MFP) (TC 8.A.1) family.</text>
</comment>
<dbReference type="RefSeq" id="WP_100305383.1">
    <property type="nucleotide sequence ID" value="NZ_PGET01000001.1"/>
</dbReference>
<reference evidence="4 5" key="1">
    <citation type="submission" date="2017-11" db="EMBL/GenBank/DDBJ databases">
        <title>Understudied soil microbes with underappreciated capabilities: Untangling the Clostridium saccharolyticum group.</title>
        <authorList>
            <person name="Leschine S."/>
        </authorList>
    </citation>
    <scope>NUCLEOTIDE SEQUENCE [LARGE SCALE GENOMIC DNA]</scope>
    <source>
        <strain evidence="4 5">18A</strain>
    </source>
</reference>
<dbReference type="PANTHER" id="PTHR30469:SF33">
    <property type="entry name" value="SLR1207 PROTEIN"/>
    <property type="match status" value="1"/>
</dbReference>
<dbReference type="Pfam" id="PF25989">
    <property type="entry name" value="YknX_C"/>
    <property type="match status" value="1"/>
</dbReference>
<dbReference type="SUPFAM" id="SSF111369">
    <property type="entry name" value="HlyD-like secretion proteins"/>
    <property type="match status" value="1"/>
</dbReference>
<feature type="domain" description="YknX-like C-terminal permuted SH3-like" evidence="3">
    <location>
        <begin position="278"/>
        <end position="344"/>
    </location>
</feature>
<dbReference type="InterPro" id="IPR058637">
    <property type="entry name" value="YknX-like_C"/>
</dbReference>
<evidence type="ECO:0000259" key="3">
    <source>
        <dbReference type="Pfam" id="PF25989"/>
    </source>
</evidence>
<dbReference type="Pfam" id="PF25973">
    <property type="entry name" value="BSH_CzcB"/>
    <property type="match status" value="1"/>
</dbReference>
<name>A0A2M8Z674_9FIRM</name>
<evidence type="ECO:0000313" key="4">
    <source>
        <dbReference type="EMBL" id="PJJ28935.1"/>
    </source>
</evidence>
<sequence length="359" mass="39434">MKKRVLLLGVIAVILIVLVIIRVNEKKVTEKTDVLPVVETVYPEVGTIELYTSLIGTVELETVVRIFPEAVGTVTQVPVKAGDMVNQGQLLCVIDTNKVQNSKNAMDNAEVTYKEAHDTLGRMAVLYQSGAISEQEYQGYANSAKKSEIAFRQAKEEYENQISYSNIKSPISGKIESCSIEEFDKVSVSDQIFVISGEGNKIISSSLTEKLKRQVNLGDTVKVEEGGEDLDGTISEISGMADEKTGLFKIKIQMNGGNDLSPGTSVKLSLCSDRAVQVLTVPVDSVYYENSKPYVFTYDNGTVHKIFIKAGIYDLTRLEVKEGIQKDMSVITTWSPELYEGAEVVEMGIDKETKGESEA</sequence>
<organism evidence="4 5">
    <name type="scientific">[Clostridium] celerecrescens 18A</name>
    <dbReference type="NCBI Taxonomy" id="1286362"/>
    <lineage>
        <taxon>Bacteria</taxon>
        <taxon>Bacillati</taxon>
        <taxon>Bacillota</taxon>
        <taxon>Clostridia</taxon>
        <taxon>Lachnospirales</taxon>
        <taxon>Lachnospiraceae</taxon>
        <taxon>Lacrimispora</taxon>
    </lineage>
</organism>
<dbReference type="InterPro" id="IPR058647">
    <property type="entry name" value="BSH_CzcB-like"/>
</dbReference>
<dbReference type="Gene3D" id="2.40.50.100">
    <property type="match status" value="1"/>
</dbReference>
<feature type="domain" description="CzcB-like barrel-sandwich hybrid" evidence="2">
    <location>
        <begin position="63"/>
        <end position="196"/>
    </location>
</feature>
<comment type="caution">
    <text evidence="4">The sequence shown here is derived from an EMBL/GenBank/DDBJ whole genome shotgun (WGS) entry which is preliminary data.</text>
</comment>
<accession>A0A2M8Z674</accession>
<evidence type="ECO:0000256" key="1">
    <source>
        <dbReference type="ARBA" id="ARBA00009477"/>
    </source>
</evidence>
<evidence type="ECO:0000259" key="2">
    <source>
        <dbReference type="Pfam" id="PF25973"/>
    </source>
</evidence>
<dbReference type="PANTHER" id="PTHR30469">
    <property type="entry name" value="MULTIDRUG RESISTANCE PROTEIN MDTA"/>
    <property type="match status" value="1"/>
</dbReference>
<dbReference type="Gene3D" id="2.40.30.170">
    <property type="match status" value="1"/>
</dbReference>
<dbReference type="EMBL" id="PGET01000001">
    <property type="protein sequence ID" value="PJJ28935.1"/>
    <property type="molecule type" value="Genomic_DNA"/>
</dbReference>
<gene>
    <name evidence="4" type="ORF">H171_2457</name>
</gene>
<proteinExistence type="inferred from homology"/>
<dbReference type="Proteomes" id="UP000231092">
    <property type="component" value="Unassembled WGS sequence"/>
</dbReference>
<evidence type="ECO:0000313" key="5">
    <source>
        <dbReference type="Proteomes" id="UP000231092"/>
    </source>
</evidence>
<dbReference type="InterPro" id="IPR006143">
    <property type="entry name" value="RND_pump_MFP"/>
</dbReference>
<dbReference type="AlphaFoldDB" id="A0A2M8Z674"/>